<keyword evidence="13" id="KW-1185">Reference proteome</keyword>
<evidence type="ECO:0000256" key="10">
    <source>
        <dbReference type="PIRSR" id="PIRSR000485-2"/>
    </source>
</evidence>
<keyword evidence="3 7" id="KW-0328">Glycosyltransferase</keyword>
<keyword evidence="5 7" id="KW-0658">Purine biosynthesis</keyword>
<dbReference type="UniPathway" id="UPA00074">
    <property type="reaction ID" value="UER00124"/>
</dbReference>
<evidence type="ECO:0000313" key="13">
    <source>
        <dbReference type="Proteomes" id="UP000295681"/>
    </source>
</evidence>
<dbReference type="InterPro" id="IPR005854">
    <property type="entry name" value="PurF"/>
</dbReference>
<dbReference type="RefSeq" id="WP_010007644.1">
    <property type="nucleotide sequence ID" value="NZ_JAGYGP010000001.1"/>
</dbReference>
<evidence type="ECO:0000313" key="12">
    <source>
        <dbReference type="EMBL" id="TDG68178.1"/>
    </source>
</evidence>
<keyword evidence="4 7" id="KW-0808">Transferase</keyword>
<dbReference type="Pfam" id="PF13522">
    <property type="entry name" value="GATase_6"/>
    <property type="match status" value="1"/>
</dbReference>
<dbReference type="GO" id="GO:0009113">
    <property type="term" value="P:purine nucleobase biosynthetic process"/>
    <property type="evidence" value="ECO:0007669"/>
    <property type="project" value="UniProtKB-UniRule"/>
</dbReference>
<comment type="catalytic activity">
    <reaction evidence="7 8">
        <text>5-phospho-beta-D-ribosylamine + L-glutamate + diphosphate = 5-phospho-alpha-D-ribose 1-diphosphate + L-glutamine + H2O</text>
        <dbReference type="Rhea" id="RHEA:14905"/>
        <dbReference type="ChEBI" id="CHEBI:15377"/>
        <dbReference type="ChEBI" id="CHEBI:29985"/>
        <dbReference type="ChEBI" id="CHEBI:33019"/>
        <dbReference type="ChEBI" id="CHEBI:58017"/>
        <dbReference type="ChEBI" id="CHEBI:58359"/>
        <dbReference type="ChEBI" id="CHEBI:58681"/>
        <dbReference type="EC" id="2.4.2.14"/>
    </reaction>
</comment>
<dbReference type="Gene3D" id="3.60.20.10">
    <property type="entry name" value="Glutamine Phosphoribosylpyrophosphate, subunit 1, domain 1"/>
    <property type="match status" value="1"/>
</dbReference>
<comment type="cofactor">
    <cofactor evidence="7 10">
        <name>Mg(2+)</name>
        <dbReference type="ChEBI" id="CHEBI:18420"/>
    </cofactor>
    <text evidence="7 10">Binds 1 Mg(2+) ion per subunit.</text>
</comment>
<feature type="binding site" evidence="7 10">
    <location>
        <position position="319"/>
    </location>
    <ligand>
        <name>Mg(2+)</name>
        <dbReference type="ChEBI" id="CHEBI:18420"/>
    </ligand>
</feature>
<evidence type="ECO:0000256" key="3">
    <source>
        <dbReference type="ARBA" id="ARBA00022676"/>
    </source>
</evidence>
<name>A0A4V3A2E8_9LACO</name>
<comment type="caution">
    <text evidence="7">Lacks conserved residue(s) required for the propagation of feature annotation.</text>
</comment>
<evidence type="ECO:0000256" key="4">
    <source>
        <dbReference type="ARBA" id="ARBA00022679"/>
    </source>
</evidence>
<evidence type="ECO:0000256" key="2">
    <source>
        <dbReference type="ARBA" id="ARBA00010138"/>
    </source>
</evidence>
<dbReference type="EMBL" id="PUFI01000014">
    <property type="protein sequence ID" value="TDG68178.1"/>
    <property type="molecule type" value="Genomic_DNA"/>
</dbReference>
<protein>
    <recommendedName>
        <fullName evidence="7">Amidophosphoribosyltransferase</fullName>
        <shortName evidence="7">ATase</shortName>
        <ecNumber evidence="7">2.4.2.14</ecNumber>
    </recommendedName>
    <alternativeName>
        <fullName evidence="7">Glutamine phosphoribosylpyrophosphate amidotransferase</fullName>
        <shortName evidence="7">GPATase</shortName>
    </alternativeName>
</protein>
<dbReference type="AlphaFoldDB" id="A0A4V3A2E8"/>
<sequence length="542" mass="59347">MKHNEHVSQINTGDAHSAEVERALDLNTKSLNEECGIFGVWGRDDAAQITYYGLHALQHRGQEGAGIVSNDAGHLWQERGLGLLSDVFRDTAHIEALQGTAAIGHVRYATAGSHGVENIQPLMANFHDMQIALAHNGNLTNALSLRRELEQQGAIFQSSSDSEILLHLIRRSKADSFTDKIKEALGKIRGGFAYLLLTPTAMYAVLDPHAFRPFVIGQMPDGNYIVTSETAALSVVGAKFVRDVQPGELITIDDEGITIDTYTTKTTLNIDAMEYIYFARPDSNIYGVNVHQARKRMGLALAKEQPVPDADVVVGVPNSSLSAAIGYAEGAGIPNEMGLVKNQYIARTFIEPTQDKRERAVRMKLSVVDDVVRGKNIVLIDDSIVRGTTSMYIVRMLKEAGAKSVHVRIASPVFKFPSFYGIDMQTTKELLGANHSIESMTRMIEADSLAFLSVNALIKAIDLPYHGEGSGLTTAYFDGQYPSPIYDYAQSLQTFVDKGEVTFAPEPTTTYHPRQVASLHNQEFLPDGTIHANPQCAKTNIS</sequence>
<feature type="binding site" evidence="7 10">
    <location>
        <position position="382"/>
    </location>
    <ligand>
        <name>Mg(2+)</name>
        <dbReference type="ChEBI" id="CHEBI:18420"/>
    </ligand>
</feature>
<dbReference type="Proteomes" id="UP000295681">
    <property type="component" value="Unassembled WGS sequence"/>
</dbReference>
<comment type="pathway">
    <text evidence="1 7 8">Purine metabolism; IMP biosynthesis via de novo pathway; N(1)-(5-phospho-D-ribosyl)glycinamide from 5-phospho-alpha-D-ribose 1-diphosphate: step 1/2.</text>
</comment>
<feature type="domain" description="Glutamine amidotransferase type-2" evidence="11">
    <location>
        <begin position="35"/>
        <end position="255"/>
    </location>
</feature>
<dbReference type="GO" id="GO:0006189">
    <property type="term" value="P:'de novo' IMP biosynthetic process"/>
    <property type="evidence" value="ECO:0007669"/>
    <property type="project" value="UniProtKB-UniRule"/>
</dbReference>
<dbReference type="Gene3D" id="3.40.50.2020">
    <property type="match status" value="1"/>
</dbReference>
<dbReference type="InterPro" id="IPR029055">
    <property type="entry name" value="Ntn_hydrolases_N"/>
</dbReference>
<comment type="similarity">
    <text evidence="2 7 8">In the C-terminal section; belongs to the purine/pyrimidine phosphoribosyltransferase family.</text>
</comment>
<feature type="binding site" evidence="7 10">
    <location>
        <position position="381"/>
    </location>
    <ligand>
        <name>Mg(2+)</name>
        <dbReference type="ChEBI" id="CHEBI:18420"/>
    </ligand>
</feature>
<comment type="caution">
    <text evidence="12">The sequence shown here is derived from an EMBL/GenBank/DDBJ whole genome shotgun (WGS) entry which is preliminary data.</text>
</comment>
<evidence type="ECO:0000256" key="6">
    <source>
        <dbReference type="ARBA" id="ARBA00022962"/>
    </source>
</evidence>
<reference evidence="12 13" key="1">
    <citation type="journal article" date="2019" name="Appl. Microbiol. Biotechnol.">
        <title>Uncovering carbohydrate metabolism through a genotype-phenotype association study of 56 lactic acid bacteria genomes.</title>
        <authorList>
            <person name="Buron-Moles G."/>
            <person name="Chailyan A."/>
            <person name="Dolejs I."/>
            <person name="Forster J."/>
            <person name="Miks M.H."/>
        </authorList>
    </citation>
    <scope>NUCLEOTIDE SEQUENCE [LARGE SCALE GENOMIC DNA]</scope>
    <source>
        <strain evidence="12 13">ATCC 700006</strain>
    </source>
</reference>
<dbReference type="InterPro" id="IPR000836">
    <property type="entry name" value="PRTase_dom"/>
</dbReference>
<evidence type="ECO:0000256" key="1">
    <source>
        <dbReference type="ARBA" id="ARBA00005209"/>
    </source>
</evidence>
<evidence type="ECO:0000256" key="8">
    <source>
        <dbReference type="PIRNR" id="PIRNR000485"/>
    </source>
</evidence>
<organism evidence="12 13">
    <name type="scientific">Leuconostoc fallax</name>
    <dbReference type="NCBI Taxonomy" id="1251"/>
    <lineage>
        <taxon>Bacteria</taxon>
        <taxon>Bacillati</taxon>
        <taxon>Bacillota</taxon>
        <taxon>Bacilli</taxon>
        <taxon>Lactobacillales</taxon>
        <taxon>Lactobacillaceae</taxon>
        <taxon>Leuconostoc</taxon>
    </lineage>
</organism>
<keyword evidence="6 7" id="KW-0315">Glutamine amidotransferase</keyword>
<dbReference type="GO" id="GO:0004044">
    <property type="term" value="F:amidophosphoribosyltransferase activity"/>
    <property type="evidence" value="ECO:0007669"/>
    <property type="project" value="UniProtKB-UniRule"/>
</dbReference>
<dbReference type="PIRSF" id="PIRSF000485">
    <property type="entry name" value="Amd_phspho_trans"/>
    <property type="match status" value="1"/>
</dbReference>
<dbReference type="PANTHER" id="PTHR11907">
    <property type="entry name" value="AMIDOPHOSPHORIBOSYLTRANSFERASE"/>
    <property type="match status" value="1"/>
</dbReference>
<comment type="function">
    <text evidence="7">Catalyzes the formation of phosphoribosylamine from phosphoribosylpyrophosphate (PRPP) and glutamine.</text>
</comment>
<feature type="active site" description="Nucleophile" evidence="7 9">
    <location>
        <position position="35"/>
    </location>
</feature>
<gene>
    <name evidence="7" type="primary">purF</name>
    <name evidence="12" type="ORF">C5L23_000484</name>
</gene>
<dbReference type="GO" id="GO:0000287">
    <property type="term" value="F:magnesium ion binding"/>
    <property type="evidence" value="ECO:0007669"/>
    <property type="project" value="UniProtKB-UniRule"/>
</dbReference>
<accession>A0A4V3A2E8</accession>
<keyword evidence="7 10" id="KW-0479">Metal-binding</keyword>
<dbReference type="InterPro" id="IPR035584">
    <property type="entry name" value="PurF_N"/>
</dbReference>
<dbReference type="SUPFAM" id="SSF56235">
    <property type="entry name" value="N-terminal nucleophile aminohydrolases (Ntn hydrolases)"/>
    <property type="match status" value="1"/>
</dbReference>
<dbReference type="CDD" id="cd00715">
    <property type="entry name" value="GPATase_N"/>
    <property type="match status" value="1"/>
</dbReference>
<keyword evidence="7 10" id="KW-0460">Magnesium</keyword>
<dbReference type="STRING" id="907931.GCA_000165675_00839"/>
<dbReference type="EC" id="2.4.2.14" evidence="7"/>
<dbReference type="CDD" id="cd06223">
    <property type="entry name" value="PRTases_typeI"/>
    <property type="match status" value="1"/>
</dbReference>
<dbReference type="PROSITE" id="PS51278">
    <property type="entry name" value="GATASE_TYPE_2"/>
    <property type="match status" value="1"/>
</dbReference>
<dbReference type="SUPFAM" id="SSF53271">
    <property type="entry name" value="PRTase-like"/>
    <property type="match status" value="1"/>
</dbReference>
<evidence type="ECO:0000256" key="5">
    <source>
        <dbReference type="ARBA" id="ARBA00022755"/>
    </source>
</evidence>
<evidence type="ECO:0000259" key="11">
    <source>
        <dbReference type="PROSITE" id="PS51278"/>
    </source>
</evidence>
<evidence type="ECO:0000256" key="9">
    <source>
        <dbReference type="PIRSR" id="PIRSR000485-1"/>
    </source>
</evidence>
<dbReference type="InterPro" id="IPR029057">
    <property type="entry name" value="PRTase-like"/>
</dbReference>
<dbReference type="InterPro" id="IPR017932">
    <property type="entry name" value="GATase_2_dom"/>
</dbReference>
<dbReference type="HAMAP" id="MF_01931">
    <property type="entry name" value="PurF"/>
    <property type="match status" value="1"/>
</dbReference>
<dbReference type="NCBIfam" id="TIGR01134">
    <property type="entry name" value="purF"/>
    <property type="match status" value="1"/>
</dbReference>
<proteinExistence type="inferred from homology"/>
<evidence type="ECO:0000256" key="7">
    <source>
        <dbReference type="HAMAP-Rule" id="MF_01931"/>
    </source>
</evidence>